<evidence type="ECO:0000256" key="2">
    <source>
        <dbReference type="SAM" id="Phobius"/>
    </source>
</evidence>
<protein>
    <submittedName>
        <fullName evidence="3">Uncharacterized protein</fullName>
    </submittedName>
</protein>
<evidence type="ECO:0000313" key="4">
    <source>
        <dbReference type="Proteomes" id="UP000621856"/>
    </source>
</evidence>
<proteinExistence type="predicted"/>
<name>A0A8J3A4B8_9PROT</name>
<keyword evidence="2" id="KW-0472">Membrane</keyword>
<reference evidence="3" key="2">
    <citation type="submission" date="2020-09" db="EMBL/GenBank/DDBJ databases">
        <authorList>
            <person name="Sun Q."/>
            <person name="Zhou Y."/>
        </authorList>
    </citation>
    <scope>NUCLEOTIDE SEQUENCE</scope>
    <source>
        <strain evidence="3">CGMCC 1.14984</strain>
    </source>
</reference>
<feature type="transmembrane region" description="Helical" evidence="2">
    <location>
        <begin position="34"/>
        <end position="67"/>
    </location>
</feature>
<gene>
    <name evidence="3" type="ORF">GCM10011355_33320</name>
</gene>
<evidence type="ECO:0000313" key="3">
    <source>
        <dbReference type="EMBL" id="GGI01808.1"/>
    </source>
</evidence>
<keyword evidence="2" id="KW-0812">Transmembrane</keyword>
<dbReference type="Proteomes" id="UP000621856">
    <property type="component" value="Unassembled WGS sequence"/>
</dbReference>
<evidence type="ECO:0000256" key="1">
    <source>
        <dbReference type="SAM" id="MobiDB-lite"/>
    </source>
</evidence>
<comment type="caution">
    <text evidence="3">The sequence shown here is derived from an EMBL/GenBank/DDBJ whole genome shotgun (WGS) entry which is preliminary data.</text>
</comment>
<accession>A0A8J3A4B8</accession>
<dbReference type="EMBL" id="BMGZ01000005">
    <property type="protein sequence ID" value="GGI01808.1"/>
    <property type="molecule type" value="Genomic_DNA"/>
</dbReference>
<organism evidence="3 4">
    <name type="scientific">Aquisalinus luteolus</name>
    <dbReference type="NCBI Taxonomy" id="1566827"/>
    <lineage>
        <taxon>Bacteria</taxon>
        <taxon>Pseudomonadati</taxon>
        <taxon>Pseudomonadota</taxon>
        <taxon>Alphaproteobacteria</taxon>
        <taxon>Parvularculales</taxon>
        <taxon>Parvularculaceae</taxon>
        <taxon>Aquisalinus</taxon>
    </lineage>
</organism>
<reference evidence="3" key="1">
    <citation type="journal article" date="2014" name="Int. J. Syst. Evol. Microbiol.">
        <title>Complete genome sequence of Corynebacterium casei LMG S-19264T (=DSM 44701T), isolated from a smear-ripened cheese.</title>
        <authorList>
            <consortium name="US DOE Joint Genome Institute (JGI-PGF)"/>
            <person name="Walter F."/>
            <person name="Albersmeier A."/>
            <person name="Kalinowski J."/>
            <person name="Ruckert C."/>
        </authorList>
    </citation>
    <scope>NUCLEOTIDE SEQUENCE</scope>
    <source>
        <strain evidence="3">CGMCC 1.14984</strain>
    </source>
</reference>
<keyword evidence="2" id="KW-1133">Transmembrane helix</keyword>
<sequence length="79" mass="8728">MCQDEMGRGGDRDEFRQALDDGEDDQLKDGHGRILLFGFYLVVGLLQAGAGTLAIPDGIIMALAGFLRGWMTRQRDLSR</sequence>
<dbReference type="AlphaFoldDB" id="A0A8J3A4B8"/>
<feature type="region of interest" description="Disordered" evidence="1">
    <location>
        <begin position="1"/>
        <end position="26"/>
    </location>
</feature>